<dbReference type="Pfam" id="PF03932">
    <property type="entry name" value="CutC"/>
    <property type="match status" value="1"/>
</dbReference>
<dbReference type="EMBL" id="CP134500">
    <property type="protein sequence ID" value="WNF31429.1"/>
    <property type="molecule type" value="Genomic_DNA"/>
</dbReference>
<name>A0ABY9W5H8_9ACTN</name>
<dbReference type="InterPro" id="IPR005627">
    <property type="entry name" value="CutC-like"/>
</dbReference>
<accession>A0ABY9W5H8</accession>
<sequence length="238" mass="25456">MTEPILEVVVTSAQEAMDAVAGGANRLELATDMASDGLTPSLPDFLRVREAVTVPLRIMLRDSNGFQPTDLDRLGEAASALRAAGADAFVLGFLTQEGTLDLPSVTALLASVPGCRWTFHRALDHASDRDALRRALHGLPGLDTVLTAGSVPGVERGLDVLTAEAGRQGERGYEVNVMAGGGLMTRHVPILRAHGLDTFHVGTSVRHGGWDTPIDRAAVRRWRQLIETDPGQPDRDDL</sequence>
<proteinExistence type="inferred from homology"/>
<evidence type="ECO:0000256" key="1">
    <source>
        <dbReference type="ARBA" id="ARBA00007768"/>
    </source>
</evidence>
<gene>
    <name evidence="3" type="ORF">RI138_26415</name>
</gene>
<dbReference type="SUPFAM" id="SSF110395">
    <property type="entry name" value="CutC-like"/>
    <property type="match status" value="1"/>
</dbReference>
<reference evidence="3 4" key="1">
    <citation type="submission" date="2023-09" db="EMBL/GenBank/DDBJ databases">
        <title>Genome completion map analysis of the actinomycetes C11-1.</title>
        <authorList>
            <person name="Qin P."/>
            <person name="Guan P."/>
        </authorList>
    </citation>
    <scope>NUCLEOTIDE SEQUENCE [LARGE SCALE GENOMIC DNA]</scope>
    <source>
        <strain evidence="3 4">C11-1</strain>
    </source>
</reference>
<protein>
    <recommendedName>
        <fullName evidence="2">Copper homeostasis protein cutC homolog</fullName>
    </recommendedName>
</protein>
<dbReference type="PANTHER" id="PTHR12598:SF0">
    <property type="entry name" value="COPPER HOMEOSTASIS PROTEIN CUTC HOMOLOG"/>
    <property type="match status" value="1"/>
</dbReference>
<dbReference type="PANTHER" id="PTHR12598">
    <property type="entry name" value="COPPER HOMEOSTASIS PROTEIN CUTC"/>
    <property type="match status" value="1"/>
</dbReference>
<dbReference type="Gene3D" id="3.20.20.380">
    <property type="entry name" value="Copper homeostasis (CutC) domain"/>
    <property type="match status" value="1"/>
</dbReference>
<evidence type="ECO:0000256" key="2">
    <source>
        <dbReference type="ARBA" id="ARBA00019014"/>
    </source>
</evidence>
<dbReference type="InterPro" id="IPR036822">
    <property type="entry name" value="CutC-like_dom_sf"/>
</dbReference>
<comment type="similarity">
    <text evidence="1">Belongs to the CutC family.</text>
</comment>
<evidence type="ECO:0000313" key="3">
    <source>
        <dbReference type="EMBL" id="WNF31429.1"/>
    </source>
</evidence>
<evidence type="ECO:0000313" key="4">
    <source>
        <dbReference type="Proteomes" id="UP001303236"/>
    </source>
</evidence>
<organism evidence="3 4">
    <name type="scientific">Streptomyces durocortorensis</name>
    <dbReference type="NCBI Taxonomy" id="2811104"/>
    <lineage>
        <taxon>Bacteria</taxon>
        <taxon>Bacillati</taxon>
        <taxon>Actinomycetota</taxon>
        <taxon>Actinomycetes</taxon>
        <taxon>Kitasatosporales</taxon>
        <taxon>Streptomycetaceae</taxon>
        <taxon>Streptomyces</taxon>
    </lineage>
</organism>
<dbReference type="Proteomes" id="UP001303236">
    <property type="component" value="Chromosome"/>
</dbReference>
<keyword evidence="4" id="KW-1185">Reference proteome</keyword>